<feature type="compositionally biased region" description="Low complexity" evidence="1">
    <location>
        <begin position="1"/>
        <end position="22"/>
    </location>
</feature>
<feature type="compositionally biased region" description="Polar residues" evidence="1">
    <location>
        <begin position="185"/>
        <end position="194"/>
    </location>
</feature>
<keyword evidence="3" id="KW-1185">Reference proteome</keyword>
<evidence type="ECO:0000313" key="3">
    <source>
        <dbReference type="Proteomes" id="UP000324748"/>
    </source>
</evidence>
<feature type="compositionally biased region" description="Acidic residues" evidence="1">
    <location>
        <begin position="50"/>
        <end position="91"/>
    </location>
</feature>
<feature type="compositionally biased region" description="Polar residues" evidence="1">
    <location>
        <begin position="282"/>
        <end position="293"/>
    </location>
</feature>
<feature type="region of interest" description="Disordered" evidence="1">
    <location>
        <begin position="458"/>
        <end position="549"/>
    </location>
</feature>
<feature type="region of interest" description="Disordered" evidence="1">
    <location>
        <begin position="1"/>
        <end position="389"/>
    </location>
</feature>
<feature type="compositionally biased region" description="Pro residues" evidence="1">
    <location>
        <begin position="365"/>
        <end position="385"/>
    </location>
</feature>
<feature type="compositionally biased region" description="Polar residues" evidence="1">
    <location>
        <begin position="458"/>
        <end position="475"/>
    </location>
</feature>
<accession>A0A5B0M1L1</accession>
<dbReference type="OrthoDB" id="2507835at2759"/>
<evidence type="ECO:0000256" key="1">
    <source>
        <dbReference type="SAM" id="MobiDB-lite"/>
    </source>
</evidence>
<feature type="compositionally biased region" description="Low complexity" evidence="1">
    <location>
        <begin position="118"/>
        <end position="128"/>
    </location>
</feature>
<proteinExistence type="predicted"/>
<feature type="compositionally biased region" description="Low complexity" evidence="1">
    <location>
        <begin position="303"/>
        <end position="312"/>
    </location>
</feature>
<dbReference type="Proteomes" id="UP000324748">
    <property type="component" value="Unassembled WGS sequence"/>
</dbReference>
<reference evidence="2 3" key="1">
    <citation type="submission" date="2019-05" db="EMBL/GenBank/DDBJ databases">
        <title>Emergence of the Ug99 lineage of the wheat stem rust pathogen through somatic hybridization.</title>
        <authorList>
            <person name="Li F."/>
            <person name="Upadhyaya N.M."/>
            <person name="Sperschneider J."/>
            <person name="Matny O."/>
            <person name="Nguyen-Phuc H."/>
            <person name="Mago R."/>
            <person name="Raley C."/>
            <person name="Miller M.E."/>
            <person name="Silverstein K.A.T."/>
            <person name="Henningsen E."/>
            <person name="Hirsch C.D."/>
            <person name="Visser B."/>
            <person name="Pretorius Z.A."/>
            <person name="Steffenson B.J."/>
            <person name="Schwessinger B."/>
            <person name="Dodds P.N."/>
            <person name="Figueroa M."/>
        </authorList>
    </citation>
    <scope>NUCLEOTIDE SEQUENCE [LARGE SCALE GENOMIC DNA]</scope>
    <source>
        <strain evidence="2">21-0</strain>
    </source>
</reference>
<comment type="caution">
    <text evidence="2">The sequence shown here is derived from an EMBL/GenBank/DDBJ whole genome shotgun (WGS) entry which is preliminary data.</text>
</comment>
<sequence>MSQQPTNNGTTTGGFKLKLKLNGPPPPPPQQQQQQQQQQYHHHQTNRYPEEDEQEDQLASSEVDDDEEEDEQEDGEEEDGLEGEEHEGFEEDLSRNHQAEQQENSFATLPPHHHPHQQHQPAATQQQPVTKRPPKSKNPPPSNNPQPVPPANPPAKKRKTNSQPIAIHPQRGHHLTTDQDGPDSEMSSYTSDQPHQAAPRSRTIKITHPSINPKSKSKTNLVPLSDAELLSAAAGPQYPPQDSSSGVPSGKSKAASSAVTGLKTNPPKKKQANSEGSKKRAISNNPSTTTAPHSNPPAVPNQPATGAAAKAPAGGGTKSKAKKGSKLSQAKTQDPFQPTPVPSGVTTPILRPPPGPRPQHDYSLGPPPPPPVPALKPFPVGPPPRAQGQFLPAQVLEKRTPRVRSWKKIRREVVGISGIPFWIWTYAGDEHSDYAIAKQHQLSQAVGTPSLHLSNQETTQYFPSGQPSRPASVASSHAKPSPMRNPSGASRAKYVPAEPSSGNLGGPILPASFRRPPMSIGSPLNGKPAETLGSKKPASSQLDPVSRAR</sequence>
<name>A0A5B0M1L1_PUCGR</name>
<dbReference type="AlphaFoldDB" id="A0A5B0M1L1"/>
<feature type="compositionally biased region" description="Polar residues" evidence="1">
    <location>
        <begin position="254"/>
        <end position="263"/>
    </location>
</feature>
<feature type="compositionally biased region" description="Polar residues" evidence="1">
    <location>
        <begin position="327"/>
        <end position="336"/>
    </location>
</feature>
<gene>
    <name evidence="2" type="ORF">PGT21_034024</name>
</gene>
<evidence type="ECO:0000313" key="2">
    <source>
        <dbReference type="EMBL" id="KAA1069838.1"/>
    </source>
</evidence>
<protein>
    <submittedName>
        <fullName evidence="2">Uncharacterized protein</fullName>
    </submittedName>
</protein>
<feature type="compositionally biased region" description="Polar residues" evidence="1">
    <location>
        <begin position="209"/>
        <end position="222"/>
    </location>
</feature>
<organism evidence="2 3">
    <name type="scientific">Puccinia graminis f. sp. tritici</name>
    <dbReference type="NCBI Taxonomy" id="56615"/>
    <lineage>
        <taxon>Eukaryota</taxon>
        <taxon>Fungi</taxon>
        <taxon>Dikarya</taxon>
        <taxon>Basidiomycota</taxon>
        <taxon>Pucciniomycotina</taxon>
        <taxon>Pucciniomycetes</taxon>
        <taxon>Pucciniales</taxon>
        <taxon>Pucciniaceae</taxon>
        <taxon>Puccinia</taxon>
    </lineage>
</organism>
<dbReference type="EMBL" id="VSWC01000183">
    <property type="protein sequence ID" value="KAA1069838.1"/>
    <property type="molecule type" value="Genomic_DNA"/>
</dbReference>
<feature type="compositionally biased region" description="Pro residues" evidence="1">
    <location>
        <begin position="136"/>
        <end position="153"/>
    </location>
</feature>